<keyword evidence="14" id="KW-1185">Reference proteome</keyword>
<comment type="similarity">
    <text evidence="7 10">Belongs to the GARS family.</text>
</comment>
<dbReference type="SUPFAM" id="SSF51246">
    <property type="entry name" value="Rudiment single hybrid motif"/>
    <property type="match status" value="1"/>
</dbReference>
<dbReference type="InterPro" id="IPR000115">
    <property type="entry name" value="PRibGlycinamide_synth"/>
</dbReference>
<dbReference type="UniPathway" id="UPA00074">
    <property type="reaction ID" value="UER00125"/>
</dbReference>
<feature type="domain" description="ATP-grasp" evidence="12">
    <location>
        <begin position="111"/>
        <end position="319"/>
    </location>
</feature>
<dbReference type="STRING" id="36874.HQ34_00185"/>
<evidence type="ECO:0000313" key="13">
    <source>
        <dbReference type="EMBL" id="KGN79245.1"/>
    </source>
</evidence>
<evidence type="ECO:0000313" key="14">
    <source>
        <dbReference type="Proteomes" id="UP000030125"/>
    </source>
</evidence>
<evidence type="ECO:0000256" key="2">
    <source>
        <dbReference type="ARBA" id="ARBA00013255"/>
    </source>
</evidence>
<dbReference type="PANTHER" id="PTHR43472">
    <property type="entry name" value="PHOSPHORIBOSYLAMINE--GLYCINE LIGASE"/>
    <property type="match status" value="1"/>
</dbReference>
<dbReference type="InterPro" id="IPR016185">
    <property type="entry name" value="PreATP-grasp_dom_sf"/>
</dbReference>
<evidence type="ECO:0000256" key="11">
    <source>
        <dbReference type="PROSITE-ProRule" id="PRU00409"/>
    </source>
</evidence>
<protein>
    <recommendedName>
        <fullName evidence="2 10">Phosphoribosylamine--glycine ligase</fullName>
        <ecNumber evidence="2 10">6.3.4.13</ecNumber>
    </recommendedName>
    <alternativeName>
        <fullName evidence="10">GARS</fullName>
    </alternativeName>
    <alternativeName>
        <fullName evidence="8 10">Glycinamide ribonucleotide synthetase</fullName>
    </alternativeName>
    <alternativeName>
        <fullName evidence="9 10">Phosphoribosylglycinamide synthetase</fullName>
    </alternativeName>
</protein>
<dbReference type="SMART" id="SM01210">
    <property type="entry name" value="GARS_C"/>
    <property type="match status" value="1"/>
</dbReference>
<dbReference type="Gene3D" id="3.30.1490.20">
    <property type="entry name" value="ATP-grasp fold, A domain"/>
    <property type="match status" value="1"/>
</dbReference>
<accession>A0A0A2EP36</accession>
<evidence type="ECO:0000256" key="5">
    <source>
        <dbReference type="ARBA" id="ARBA00022755"/>
    </source>
</evidence>
<evidence type="ECO:0000256" key="9">
    <source>
        <dbReference type="ARBA" id="ARBA00042864"/>
    </source>
</evidence>
<dbReference type="PROSITE" id="PS50975">
    <property type="entry name" value="ATP_GRASP"/>
    <property type="match status" value="1"/>
</dbReference>
<dbReference type="InterPro" id="IPR020562">
    <property type="entry name" value="PRibGlycinamide_synth_N"/>
</dbReference>
<name>A0A0A2EP36_PORCN</name>
<proteinExistence type="inferred from homology"/>
<dbReference type="SUPFAM" id="SSF52440">
    <property type="entry name" value="PreATP-grasp domain"/>
    <property type="match status" value="1"/>
</dbReference>
<dbReference type="GO" id="GO:0009113">
    <property type="term" value="P:purine nucleobase biosynthetic process"/>
    <property type="evidence" value="ECO:0007669"/>
    <property type="project" value="InterPro"/>
</dbReference>
<dbReference type="NCBIfam" id="TIGR00877">
    <property type="entry name" value="purD"/>
    <property type="match status" value="1"/>
</dbReference>
<comment type="caution">
    <text evidence="13">The sequence shown here is derived from an EMBL/GenBank/DDBJ whole genome shotgun (WGS) entry which is preliminary data.</text>
</comment>
<dbReference type="RefSeq" id="WP_036852339.1">
    <property type="nucleotide sequence ID" value="NZ_JQJD01000051.1"/>
</dbReference>
<evidence type="ECO:0000256" key="7">
    <source>
        <dbReference type="ARBA" id="ARBA00038345"/>
    </source>
</evidence>
<dbReference type="Pfam" id="PF02843">
    <property type="entry name" value="GARS_C"/>
    <property type="match status" value="1"/>
</dbReference>
<organism evidence="13 14">
    <name type="scientific">Porphyromonas cangingivalis</name>
    <dbReference type="NCBI Taxonomy" id="36874"/>
    <lineage>
        <taxon>Bacteria</taxon>
        <taxon>Pseudomonadati</taxon>
        <taxon>Bacteroidota</taxon>
        <taxon>Bacteroidia</taxon>
        <taxon>Bacteroidales</taxon>
        <taxon>Porphyromonadaceae</taxon>
        <taxon>Porphyromonas</taxon>
    </lineage>
</organism>
<dbReference type="EC" id="6.3.4.13" evidence="2 10"/>
<evidence type="ECO:0000256" key="8">
    <source>
        <dbReference type="ARBA" id="ARBA00042242"/>
    </source>
</evidence>
<dbReference type="InterPro" id="IPR020561">
    <property type="entry name" value="PRibGlycinamid_synth_ATP-grasp"/>
</dbReference>
<keyword evidence="3 10" id="KW-0436">Ligase</keyword>
<evidence type="ECO:0000256" key="1">
    <source>
        <dbReference type="ARBA" id="ARBA00005174"/>
    </source>
</evidence>
<evidence type="ECO:0000256" key="10">
    <source>
        <dbReference type="HAMAP-Rule" id="MF_00138"/>
    </source>
</evidence>
<sequence length="426" mass="45653">MNVLILGSGGREQALAWKISRSPLVQKTYIAPGNAGQLPGCENIAVSISDFGAVADVIRKHAIDMVVVGPEAPLVDGITDYLSAQEDLKALHIIGPSKAGAQLEGSKDFAKDFMARHNIPTAKHRTFISATLEEAKAYLLTEERPPYVLKADGLAAGKGVLIIDSYEEACAAMEEMLGGKFGDAGNRVVVETFLSGIECSLFVLTDGHDYTLLPMAKDYKRIGEGDTGLNTGGMGAVSPVPFADEAFLKKVEERIVVPTIKGLEAEGIDYKGFVFIGLINVQGEPYVIEYNCRMGDPETEVVMLRIKGDLVPALLSLKEGTLHSHKLVEEDFHASTVVAVSGGYPEDFKKGFPISGIGADTDTSVVFHAGTKTGDDHVLTSGGRVLAVSAIGDTLSEALAKSYERLSCIHYEGIYYRRDIGQDVLK</sequence>
<evidence type="ECO:0000256" key="3">
    <source>
        <dbReference type="ARBA" id="ARBA00022598"/>
    </source>
</evidence>
<dbReference type="eggNOG" id="COG0151">
    <property type="taxonomic scope" value="Bacteria"/>
</dbReference>
<reference evidence="13 14" key="1">
    <citation type="submission" date="2014-08" db="EMBL/GenBank/DDBJ databases">
        <title>Porphyromonas cangingivalis strain:COT-109_OH1386 Genome sequencing.</title>
        <authorList>
            <person name="Wallis C."/>
            <person name="Deusch O."/>
            <person name="O'Flynn C."/>
            <person name="Davis I."/>
            <person name="Jospin G."/>
            <person name="Darling A.E."/>
            <person name="Coil D.A."/>
            <person name="Alexiev A."/>
            <person name="Horsfall A."/>
            <person name="Kirkwood N."/>
            <person name="Harris S."/>
            <person name="Eisen J.A."/>
        </authorList>
    </citation>
    <scope>NUCLEOTIDE SEQUENCE [LARGE SCALE GENOMIC DNA]</scope>
    <source>
        <strain evidence="14">COT-109 OH1386</strain>
    </source>
</reference>
<dbReference type="Pfam" id="PF01071">
    <property type="entry name" value="GARS_A"/>
    <property type="match status" value="1"/>
</dbReference>
<evidence type="ECO:0000256" key="4">
    <source>
        <dbReference type="ARBA" id="ARBA00022741"/>
    </source>
</evidence>
<dbReference type="PANTHER" id="PTHR43472:SF1">
    <property type="entry name" value="PHOSPHORIBOSYLAMINE--GLYCINE LIGASE, CHLOROPLASTIC"/>
    <property type="match status" value="1"/>
</dbReference>
<dbReference type="SUPFAM" id="SSF56059">
    <property type="entry name" value="Glutathione synthetase ATP-binding domain-like"/>
    <property type="match status" value="1"/>
</dbReference>
<dbReference type="GO" id="GO:0005524">
    <property type="term" value="F:ATP binding"/>
    <property type="evidence" value="ECO:0007669"/>
    <property type="project" value="UniProtKB-UniRule"/>
</dbReference>
<dbReference type="AlphaFoldDB" id="A0A0A2EP36"/>
<gene>
    <name evidence="10" type="primary">purD</name>
    <name evidence="13" type="ORF">HQ35_08045</name>
</gene>
<dbReference type="InterPro" id="IPR011054">
    <property type="entry name" value="Rudment_hybrid_motif"/>
</dbReference>
<dbReference type="GO" id="GO:0046872">
    <property type="term" value="F:metal ion binding"/>
    <property type="evidence" value="ECO:0007669"/>
    <property type="project" value="InterPro"/>
</dbReference>
<dbReference type="InterPro" id="IPR020560">
    <property type="entry name" value="PRibGlycinamide_synth_C-dom"/>
</dbReference>
<dbReference type="Gene3D" id="3.40.50.20">
    <property type="match status" value="1"/>
</dbReference>
<keyword evidence="6 11" id="KW-0067">ATP-binding</keyword>
<dbReference type="InterPro" id="IPR013815">
    <property type="entry name" value="ATP_grasp_subdomain_1"/>
</dbReference>
<dbReference type="Gene3D" id="3.30.470.20">
    <property type="entry name" value="ATP-grasp fold, B domain"/>
    <property type="match status" value="1"/>
</dbReference>
<comment type="catalytic activity">
    <reaction evidence="10">
        <text>5-phospho-beta-D-ribosylamine + glycine + ATP = N(1)-(5-phospho-beta-D-ribosyl)glycinamide + ADP + phosphate + H(+)</text>
        <dbReference type="Rhea" id="RHEA:17453"/>
        <dbReference type="ChEBI" id="CHEBI:15378"/>
        <dbReference type="ChEBI" id="CHEBI:30616"/>
        <dbReference type="ChEBI" id="CHEBI:43474"/>
        <dbReference type="ChEBI" id="CHEBI:57305"/>
        <dbReference type="ChEBI" id="CHEBI:58681"/>
        <dbReference type="ChEBI" id="CHEBI:143788"/>
        <dbReference type="ChEBI" id="CHEBI:456216"/>
        <dbReference type="EC" id="6.3.4.13"/>
    </reaction>
</comment>
<dbReference type="InterPro" id="IPR011761">
    <property type="entry name" value="ATP-grasp"/>
</dbReference>
<evidence type="ECO:0000256" key="6">
    <source>
        <dbReference type="ARBA" id="ARBA00022840"/>
    </source>
</evidence>
<dbReference type="GO" id="GO:0004637">
    <property type="term" value="F:phosphoribosylamine-glycine ligase activity"/>
    <property type="evidence" value="ECO:0007669"/>
    <property type="project" value="UniProtKB-UniRule"/>
</dbReference>
<dbReference type="InterPro" id="IPR037123">
    <property type="entry name" value="PRibGlycinamide_synth_C_sf"/>
</dbReference>
<dbReference type="SMART" id="SM01209">
    <property type="entry name" value="GARS_A"/>
    <property type="match status" value="1"/>
</dbReference>
<dbReference type="FunFam" id="3.90.600.10:FF:000001">
    <property type="entry name" value="Trifunctional purine biosynthetic protein adenosine-3"/>
    <property type="match status" value="1"/>
</dbReference>
<comment type="pathway">
    <text evidence="1 10">Purine metabolism; IMP biosynthesis via de novo pathway; N(1)-(5-phospho-D-ribosyl)glycinamide from 5-phospho-alpha-D-ribose 1-diphosphate: step 2/2.</text>
</comment>
<keyword evidence="4 11" id="KW-0547">Nucleotide-binding</keyword>
<dbReference type="HAMAP" id="MF_00138">
    <property type="entry name" value="GARS"/>
    <property type="match status" value="1"/>
</dbReference>
<keyword evidence="5 10" id="KW-0658">Purine biosynthesis</keyword>
<dbReference type="Pfam" id="PF02844">
    <property type="entry name" value="GARS_N"/>
    <property type="match status" value="1"/>
</dbReference>
<dbReference type="EMBL" id="JQJD01000051">
    <property type="protein sequence ID" value="KGN79245.1"/>
    <property type="molecule type" value="Genomic_DNA"/>
</dbReference>
<dbReference type="Proteomes" id="UP000030125">
    <property type="component" value="Unassembled WGS sequence"/>
</dbReference>
<dbReference type="GO" id="GO:0006189">
    <property type="term" value="P:'de novo' IMP biosynthetic process"/>
    <property type="evidence" value="ECO:0007669"/>
    <property type="project" value="UniProtKB-UniRule"/>
</dbReference>
<dbReference type="Gene3D" id="3.90.600.10">
    <property type="entry name" value="Phosphoribosylglycinamide synthetase, C-terminal domain"/>
    <property type="match status" value="1"/>
</dbReference>
<dbReference type="OrthoDB" id="9807240at2"/>
<evidence type="ECO:0000259" key="12">
    <source>
        <dbReference type="PROSITE" id="PS50975"/>
    </source>
</evidence>